<dbReference type="PANTHER" id="PTHR45772">
    <property type="entry name" value="CONSERVED COMPONENT OF ABC TRANSPORTER FOR NATURAL AMINO ACIDS-RELATED"/>
    <property type="match status" value="1"/>
</dbReference>
<dbReference type="InterPro" id="IPR051120">
    <property type="entry name" value="ABC_AA/LPS_Transport"/>
</dbReference>
<evidence type="ECO:0000256" key="4">
    <source>
        <dbReference type="ARBA" id="ARBA00022840"/>
    </source>
</evidence>
<dbReference type="GO" id="GO:0015192">
    <property type="term" value="F:L-phenylalanine transmembrane transporter activity"/>
    <property type="evidence" value="ECO:0007669"/>
    <property type="project" value="TreeGrafter"/>
</dbReference>
<keyword evidence="1" id="KW-0813">Transport</keyword>
<keyword evidence="2" id="KW-0472">Membrane</keyword>
<dbReference type="GO" id="GO:0042941">
    <property type="term" value="P:D-alanine transmembrane transport"/>
    <property type="evidence" value="ECO:0007669"/>
    <property type="project" value="TreeGrafter"/>
</dbReference>
<dbReference type="InterPro" id="IPR027417">
    <property type="entry name" value="P-loop_NTPase"/>
</dbReference>
<dbReference type="Pfam" id="PF00005">
    <property type="entry name" value="ABC_tran"/>
    <property type="match status" value="1"/>
</dbReference>
<dbReference type="GO" id="GO:1903806">
    <property type="term" value="P:L-isoleucine import across plasma membrane"/>
    <property type="evidence" value="ECO:0007669"/>
    <property type="project" value="TreeGrafter"/>
</dbReference>
<proteinExistence type="predicted"/>
<dbReference type="OrthoDB" id="5296765at2"/>
<dbReference type="GO" id="GO:0016887">
    <property type="term" value="F:ATP hydrolysis activity"/>
    <property type="evidence" value="ECO:0007669"/>
    <property type="project" value="InterPro"/>
</dbReference>
<dbReference type="EMBL" id="NEVL01000004">
    <property type="protein sequence ID" value="OZI33191.1"/>
    <property type="molecule type" value="Genomic_DNA"/>
</dbReference>
<dbReference type="GO" id="GO:1903805">
    <property type="term" value="P:L-valine import across plasma membrane"/>
    <property type="evidence" value="ECO:0007669"/>
    <property type="project" value="TreeGrafter"/>
</dbReference>
<dbReference type="GO" id="GO:0005304">
    <property type="term" value="F:L-valine transmembrane transporter activity"/>
    <property type="evidence" value="ECO:0007669"/>
    <property type="project" value="TreeGrafter"/>
</dbReference>
<dbReference type="Gene3D" id="3.40.50.300">
    <property type="entry name" value="P-loop containing nucleotide triphosphate hydrolases"/>
    <property type="match status" value="1"/>
</dbReference>
<feature type="domain" description="ABC transporter" evidence="5">
    <location>
        <begin position="13"/>
        <end position="260"/>
    </location>
</feature>
<reference evidence="6 7" key="1">
    <citation type="submission" date="2017-05" db="EMBL/GenBank/DDBJ databases">
        <title>Complete and WGS of Bordetella genogroups.</title>
        <authorList>
            <person name="Spilker T."/>
            <person name="LiPuma J."/>
        </authorList>
    </citation>
    <scope>NUCLEOTIDE SEQUENCE [LARGE SCALE GENOMIC DNA]</scope>
    <source>
        <strain evidence="6 7">AU17610</strain>
    </source>
</reference>
<organism evidence="6 7">
    <name type="scientific">Bordetella genomosp. 1</name>
    <dbReference type="NCBI Taxonomy" id="1395607"/>
    <lineage>
        <taxon>Bacteria</taxon>
        <taxon>Pseudomonadati</taxon>
        <taxon>Pseudomonadota</taxon>
        <taxon>Betaproteobacteria</taxon>
        <taxon>Burkholderiales</taxon>
        <taxon>Alcaligenaceae</taxon>
        <taxon>Bordetella</taxon>
    </lineage>
</organism>
<evidence type="ECO:0000313" key="7">
    <source>
        <dbReference type="Proteomes" id="UP000217005"/>
    </source>
</evidence>
<name>A0A261S7V6_9BORD</name>
<gene>
    <name evidence="6" type="ORF">CEG14_20335</name>
</gene>
<sequence length="262" mass="28512">MRGRPMTPHIPAIEVEGLVVNYGALKALDGVSWRAYPGELLGIIGPNGAGKSTCFDAVTSMVQRRGSVRLDGQDISHLSPDRLGGVGVKRAFQQNAFFDELSVLDNMLAVLGKDAQPGLLRSIFDPFSTSRMKREATPRASETLERFSIPLELHDLKPSQLPYGTQRMLSIALAYGLGAKVLLLDEPAAGLGGKDMQALKQLMRSLLNESVAIVMIEHHMELVMETATRIVVLDLGTQIAQGSPSEIQRDHRVIEAYLGKAQ</sequence>
<accession>A0A261S7V6</accession>
<dbReference type="GO" id="GO:0015808">
    <property type="term" value="P:L-alanine transport"/>
    <property type="evidence" value="ECO:0007669"/>
    <property type="project" value="TreeGrafter"/>
</dbReference>
<evidence type="ECO:0000256" key="1">
    <source>
        <dbReference type="ARBA" id="ARBA00022448"/>
    </source>
</evidence>
<keyword evidence="2" id="KW-1003">Cell membrane</keyword>
<keyword evidence="3" id="KW-0547">Nucleotide-binding</keyword>
<evidence type="ECO:0000256" key="2">
    <source>
        <dbReference type="ARBA" id="ARBA00022475"/>
    </source>
</evidence>
<dbReference type="GO" id="GO:0005886">
    <property type="term" value="C:plasma membrane"/>
    <property type="evidence" value="ECO:0007669"/>
    <property type="project" value="TreeGrafter"/>
</dbReference>
<evidence type="ECO:0000313" key="6">
    <source>
        <dbReference type="EMBL" id="OZI33191.1"/>
    </source>
</evidence>
<protein>
    <submittedName>
        <fullName evidence="6">ABC transporter ATP-binding protein</fullName>
    </submittedName>
</protein>
<dbReference type="InterPro" id="IPR003439">
    <property type="entry name" value="ABC_transporter-like_ATP-bd"/>
</dbReference>
<dbReference type="GO" id="GO:0015188">
    <property type="term" value="F:L-isoleucine transmembrane transporter activity"/>
    <property type="evidence" value="ECO:0007669"/>
    <property type="project" value="TreeGrafter"/>
</dbReference>
<dbReference type="SUPFAM" id="SSF52540">
    <property type="entry name" value="P-loop containing nucleoside triphosphate hydrolases"/>
    <property type="match status" value="1"/>
</dbReference>
<dbReference type="Proteomes" id="UP000217005">
    <property type="component" value="Unassembled WGS sequence"/>
</dbReference>
<keyword evidence="4 6" id="KW-0067">ATP-binding</keyword>
<evidence type="ECO:0000259" key="5">
    <source>
        <dbReference type="PROSITE" id="PS50893"/>
    </source>
</evidence>
<dbReference type="GO" id="GO:0005524">
    <property type="term" value="F:ATP binding"/>
    <property type="evidence" value="ECO:0007669"/>
    <property type="project" value="UniProtKB-KW"/>
</dbReference>
<dbReference type="InterPro" id="IPR003593">
    <property type="entry name" value="AAA+_ATPase"/>
</dbReference>
<comment type="caution">
    <text evidence="6">The sequence shown here is derived from an EMBL/GenBank/DDBJ whole genome shotgun (WGS) entry which is preliminary data.</text>
</comment>
<dbReference type="Pfam" id="PF12399">
    <property type="entry name" value="BCA_ABC_TP_C"/>
    <property type="match status" value="1"/>
</dbReference>
<dbReference type="InterPro" id="IPR032823">
    <property type="entry name" value="BCA_ABC_TP_C"/>
</dbReference>
<dbReference type="AlphaFoldDB" id="A0A261S7V6"/>
<dbReference type="SMART" id="SM00382">
    <property type="entry name" value="AAA"/>
    <property type="match status" value="1"/>
</dbReference>
<dbReference type="PROSITE" id="PS50893">
    <property type="entry name" value="ABC_TRANSPORTER_2"/>
    <property type="match status" value="1"/>
</dbReference>
<dbReference type="PANTHER" id="PTHR45772:SF7">
    <property type="entry name" value="AMINO ACID ABC TRANSPORTER ATP-BINDING PROTEIN"/>
    <property type="match status" value="1"/>
</dbReference>
<evidence type="ECO:0000256" key="3">
    <source>
        <dbReference type="ARBA" id="ARBA00022741"/>
    </source>
</evidence>